<organism evidence="1 2">
    <name type="scientific">Micromonospora rosaria</name>
    <dbReference type="NCBI Taxonomy" id="47874"/>
    <lineage>
        <taxon>Bacteria</taxon>
        <taxon>Bacillati</taxon>
        <taxon>Actinomycetota</taxon>
        <taxon>Actinomycetes</taxon>
        <taxon>Micromonosporales</taxon>
        <taxon>Micromonosporaceae</taxon>
        <taxon>Micromonospora</taxon>
    </lineage>
</organism>
<dbReference type="AlphaFoldDB" id="A0A136PMF7"/>
<reference evidence="1 2" key="1">
    <citation type="submission" date="2016-01" db="EMBL/GenBank/DDBJ databases">
        <title>Whole genome sequence and analysis of Micromonospora rosaria DSM 803, which can produce antibacterial substance rosamicin.</title>
        <authorList>
            <person name="Yang H."/>
            <person name="He X."/>
            <person name="Zhu D."/>
        </authorList>
    </citation>
    <scope>NUCLEOTIDE SEQUENCE [LARGE SCALE GENOMIC DNA]</scope>
    <source>
        <strain evidence="1 2">DSM 803</strain>
    </source>
</reference>
<dbReference type="EMBL" id="LRQV01000104">
    <property type="protein sequence ID" value="KXK59635.1"/>
    <property type="molecule type" value="Genomic_DNA"/>
</dbReference>
<keyword evidence="2" id="KW-1185">Reference proteome</keyword>
<dbReference type="Proteomes" id="UP000070620">
    <property type="component" value="Unassembled WGS sequence"/>
</dbReference>
<evidence type="ECO:0000313" key="2">
    <source>
        <dbReference type="Proteomes" id="UP000070620"/>
    </source>
</evidence>
<name>A0A136PMF7_9ACTN</name>
<protein>
    <submittedName>
        <fullName evidence="1">Uncharacterized protein</fullName>
    </submittedName>
</protein>
<gene>
    <name evidence="1" type="ORF">AWW66_23285</name>
</gene>
<comment type="caution">
    <text evidence="1">The sequence shown here is derived from an EMBL/GenBank/DDBJ whole genome shotgun (WGS) entry which is preliminary data.</text>
</comment>
<accession>A0A136PMF7</accession>
<evidence type="ECO:0000313" key="1">
    <source>
        <dbReference type="EMBL" id="KXK59635.1"/>
    </source>
</evidence>
<sequence length="173" mass="18986">MLVVAEGATSAVPALPQSSASRAPVPDQSYWPGQEELMTAAEIVDILGPRRWPDAYAGVSLDLPGGFLLVHRVPTAGVDAEVRAVVPRVAVRFVDAAYPAWRLDAWNDQIGAAVDWWQRRDVIIHGRYVRFGECVVVEVEHPERDAARLTARHRGVPLCVEQGYPPVFLTADP</sequence>
<proteinExistence type="predicted"/>